<gene>
    <name evidence="2" type="ORF">H9980_11480</name>
</gene>
<dbReference type="GO" id="GO:0051301">
    <property type="term" value="P:cell division"/>
    <property type="evidence" value="ECO:0007669"/>
    <property type="project" value="InterPro"/>
</dbReference>
<dbReference type="AlphaFoldDB" id="A0A9D2BNI4"/>
<feature type="coiled-coil region" evidence="1">
    <location>
        <begin position="34"/>
        <end position="68"/>
    </location>
</feature>
<dbReference type="PANTHER" id="PTHR40027">
    <property type="entry name" value="CELL DIVISION PROTEIN DIVIC"/>
    <property type="match status" value="1"/>
</dbReference>
<reference evidence="2" key="2">
    <citation type="submission" date="2021-04" db="EMBL/GenBank/DDBJ databases">
        <authorList>
            <person name="Gilroy R."/>
        </authorList>
    </citation>
    <scope>NUCLEOTIDE SEQUENCE</scope>
    <source>
        <strain evidence="2">ChiGjej1B1-14440</strain>
    </source>
</reference>
<dbReference type="InterPro" id="IPR007060">
    <property type="entry name" value="FtsL/DivIC"/>
</dbReference>
<protein>
    <submittedName>
        <fullName evidence="2">Septum formation initiator family protein</fullName>
    </submittedName>
</protein>
<dbReference type="Proteomes" id="UP000886724">
    <property type="component" value="Unassembled WGS sequence"/>
</dbReference>
<evidence type="ECO:0000313" key="2">
    <source>
        <dbReference type="EMBL" id="HIX82571.1"/>
    </source>
</evidence>
<sequence length="95" mass="10930">MANKRKVFKLIKGFSFMIIGCALMIVLFSSAMNVLQRQDEIAVLEKQKKAVEKEKAELQNEVELLNDEDYVARYARENYIFSRDGEQVSIIPGVE</sequence>
<proteinExistence type="predicted"/>
<name>A0A9D2BNI4_9FIRM</name>
<reference evidence="2" key="1">
    <citation type="journal article" date="2021" name="PeerJ">
        <title>Extensive microbial diversity within the chicken gut microbiome revealed by metagenomics and culture.</title>
        <authorList>
            <person name="Gilroy R."/>
            <person name="Ravi A."/>
            <person name="Getino M."/>
            <person name="Pursley I."/>
            <person name="Horton D.L."/>
            <person name="Alikhan N.F."/>
            <person name="Baker D."/>
            <person name="Gharbi K."/>
            <person name="Hall N."/>
            <person name="Watson M."/>
            <person name="Adriaenssens E.M."/>
            <person name="Foster-Nyarko E."/>
            <person name="Jarju S."/>
            <person name="Secka A."/>
            <person name="Antonio M."/>
            <person name="Oren A."/>
            <person name="Chaudhuri R.R."/>
            <person name="La Ragione R."/>
            <person name="Hildebrand F."/>
            <person name="Pallen M.J."/>
        </authorList>
    </citation>
    <scope>NUCLEOTIDE SEQUENCE</scope>
    <source>
        <strain evidence="2">ChiGjej1B1-14440</strain>
    </source>
</reference>
<dbReference type="InterPro" id="IPR039076">
    <property type="entry name" value="DivIC"/>
</dbReference>
<dbReference type="Pfam" id="PF04977">
    <property type="entry name" value="DivIC"/>
    <property type="match status" value="1"/>
</dbReference>
<evidence type="ECO:0000313" key="3">
    <source>
        <dbReference type="Proteomes" id="UP000886724"/>
    </source>
</evidence>
<dbReference type="EMBL" id="DXET01000255">
    <property type="protein sequence ID" value="HIX82571.1"/>
    <property type="molecule type" value="Genomic_DNA"/>
</dbReference>
<organism evidence="2 3">
    <name type="scientific">Candidatus Erysipelatoclostridium merdavium</name>
    <dbReference type="NCBI Taxonomy" id="2838566"/>
    <lineage>
        <taxon>Bacteria</taxon>
        <taxon>Bacillati</taxon>
        <taxon>Bacillota</taxon>
        <taxon>Erysipelotrichia</taxon>
        <taxon>Erysipelotrichales</taxon>
        <taxon>Erysipelotrichales incertae sedis</taxon>
    </lineage>
</organism>
<evidence type="ECO:0000256" key="1">
    <source>
        <dbReference type="SAM" id="Coils"/>
    </source>
</evidence>
<comment type="caution">
    <text evidence="2">The sequence shown here is derived from an EMBL/GenBank/DDBJ whole genome shotgun (WGS) entry which is preliminary data.</text>
</comment>
<keyword evidence="1" id="KW-0175">Coiled coil</keyword>
<dbReference type="PANTHER" id="PTHR40027:SF1">
    <property type="entry name" value="CELL DIVISION PROTEIN DIVIC"/>
    <property type="match status" value="1"/>
</dbReference>
<accession>A0A9D2BNI4</accession>